<keyword evidence="2" id="KW-0645">Protease</keyword>
<evidence type="ECO:0000313" key="10">
    <source>
        <dbReference type="Proteomes" id="UP000199036"/>
    </source>
</evidence>
<proteinExistence type="inferred from homology"/>
<dbReference type="InterPro" id="IPR026444">
    <property type="entry name" value="Secre_tail"/>
</dbReference>
<reference evidence="10" key="1">
    <citation type="submission" date="2016-10" db="EMBL/GenBank/DDBJ databases">
        <authorList>
            <person name="Varghese N."/>
            <person name="Submissions S."/>
        </authorList>
    </citation>
    <scope>NUCLEOTIDE SEQUENCE [LARGE SCALE GENOMIC DNA]</scope>
    <source>
        <strain evidence="10">DS-12</strain>
    </source>
</reference>
<dbReference type="PROSITE" id="PS51892">
    <property type="entry name" value="SUBTILASE"/>
    <property type="match status" value="1"/>
</dbReference>
<protein>
    <submittedName>
        <fullName evidence="9">Por secretion system C-terminal sorting domain-containing protein</fullName>
    </submittedName>
</protein>
<dbReference type="Proteomes" id="UP000199036">
    <property type="component" value="Unassembled WGS sequence"/>
</dbReference>
<gene>
    <name evidence="9" type="ORF">SAMN05421741_14010</name>
</gene>
<dbReference type="Pfam" id="PF00082">
    <property type="entry name" value="Peptidase_S8"/>
    <property type="match status" value="1"/>
</dbReference>
<dbReference type="GO" id="GO:0004252">
    <property type="term" value="F:serine-type endopeptidase activity"/>
    <property type="evidence" value="ECO:0007669"/>
    <property type="project" value="InterPro"/>
</dbReference>
<dbReference type="InterPro" id="IPR015500">
    <property type="entry name" value="Peptidase_S8_subtilisin-rel"/>
</dbReference>
<organism evidence="9 10">
    <name type="scientific">Paenimyroides ummariense</name>
    <dbReference type="NCBI Taxonomy" id="913024"/>
    <lineage>
        <taxon>Bacteria</taxon>
        <taxon>Pseudomonadati</taxon>
        <taxon>Bacteroidota</taxon>
        <taxon>Flavobacteriia</taxon>
        <taxon>Flavobacteriales</taxon>
        <taxon>Flavobacteriaceae</taxon>
        <taxon>Paenimyroides</taxon>
    </lineage>
</organism>
<evidence type="ECO:0000256" key="2">
    <source>
        <dbReference type="ARBA" id="ARBA00022670"/>
    </source>
</evidence>
<evidence type="ECO:0000256" key="6">
    <source>
        <dbReference type="PROSITE-ProRule" id="PRU01240"/>
    </source>
</evidence>
<keyword evidence="10" id="KW-1185">Reference proteome</keyword>
<dbReference type="PANTHER" id="PTHR43806:SF11">
    <property type="entry name" value="CEREVISIN-RELATED"/>
    <property type="match status" value="1"/>
</dbReference>
<keyword evidence="4" id="KW-0378">Hydrolase</keyword>
<evidence type="ECO:0000256" key="4">
    <source>
        <dbReference type="ARBA" id="ARBA00022801"/>
    </source>
</evidence>
<dbReference type="PANTHER" id="PTHR43806">
    <property type="entry name" value="PEPTIDASE S8"/>
    <property type="match status" value="1"/>
</dbReference>
<dbReference type="OrthoDB" id="9798386at2"/>
<feature type="domain" description="Peptidase S8/S53" evidence="7">
    <location>
        <begin position="226"/>
        <end position="451"/>
    </location>
</feature>
<dbReference type="InterPro" id="IPR000209">
    <property type="entry name" value="Peptidase_S8/S53_dom"/>
</dbReference>
<evidence type="ECO:0000256" key="5">
    <source>
        <dbReference type="ARBA" id="ARBA00022825"/>
    </source>
</evidence>
<dbReference type="InterPro" id="IPR036852">
    <property type="entry name" value="Peptidase_S8/S53_dom_sf"/>
</dbReference>
<dbReference type="GO" id="GO:0006508">
    <property type="term" value="P:proteolysis"/>
    <property type="evidence" value="ECO:0007669"/>
    <property type="project" value="UniProtKB-KW"/>
</dbReference>
<dbReference type="PRINTS" id="PR00723">
    <property type="entry name" value="SUBTILISIN"/>
</dbReference>
<evidence type="ECO:0000259" key="7">
    <source>
        <dbReference type="Pfam" id="PF00082"/>
    </source>
</evidence>
<dbReference type="Gene3D" id="3.40.50.200">
    <property type="entry name" value="Peptidase S8/S53 domain"/>
    <property type="match status" value="1"/>
</dbReference>
<dbReference type="EMBL" id="FOVI01000040">
    <property type="protein sequence ID" value="SFO34427.1"/>
    <property type="molecule type" value="Genomic_DNA"/>
</dbReference>
<dbReference type="STRING" id="913024.SAMN05421741_14010"/>
<evidence type="ECO:0000256" key="1">
    <source>
        <dbReference type="ARBA" id="ARBA00011073"/>
    </source>
</evidence>
<accession>A0A1I5GEV4</accession>
<dbReference type="NCBIfam" id="TIGR04183">
    <property type="entry name" value="Por_Secre_tail"/>
    <property type="match status" value="1"/>
</dbReference>
<feature type="domain" description="Secretion system C-terminal sorting" evidence="8">
    <location>
        <begin position="492"/>
        <end position="563"/>
    </location>
</feature>
<keyword evidence="3" id="KW-0732">Signal</keyword>
<comment type="similarity">
    <text evidence="1 6">Belongs to the peptidase S8 family.</text>
</comment>
<evidence type="ECO:0000259" key="8">
    <source>
        <dbReference type="Pfam" id="PF18962"/>
    </source>
</evidence>
<evidence type="ECO:0000313" key="9">
    <source>
        <dbReference type="EMBL" id="SFO34427.1"/>
    </source>
</evidence>
<dbReference type="AlphaFoldDB" id="A0A1I5GEV4"/>
<name>A0A1I5GEV4_9FLAO</name>
<evidence type="ECO:0000256" key="3">
    <source>
        <dbReference type="ARBA" id="ARBA00022729"/>
    </source>
</evidence>
<dbReference type="Pfam" id="PF18962">
    <property type="entry name" value="Por_Secre_tail"/>
    <property type="match status" value="1"/>
</dbReference>
<comment type="caution">
    <text evidence="6">Lacks conserved residue(s) required for the propagation of feature annotation.</text>
</comment>
<dbReference type="SUPFAM" id="SSF52743">
    <property type="entry name" value="Subtilisin-like"/>
    <property type="match status" value="1"/>
</dbReference>
<keyword evidence="5" id="KW-0720">Serine protease</keyword>
<sequence>MVTFFIKFNMRKKILLILVVIAGFNSYAQNRKGQFKLLNQEKHQLLVSFEVPEQAQEIIDYYYENNKEFKNFVDTNKLQIEVAFQWNDEHFNKLREDAIRYSESDEAVLVLKGLYVVNNDLPNNELYKLAEQLEGFSFVRYAELNSLTPIAPPSVDIPPTTPNYFQNQTYIQANPGVNMQYAWNQGVFGQGIRVRDVEYGMSVTHEELTDPKFSNQLPISSLVNLSWLDHGTATAGVVAAHNGTYGVTGMQHGISEFKVFPEYTTSGYDRLFAINSAISASVAGDVILYEMQTGGVNSTTNSPNYVPAEYVNSIWDATKAATTAGIHIVAAAGNGGQNLDSTAYSSYMNRGDSGALMVGAGSNNTTHSRLNFSTYGQRVNVQGWGMGVLTSGYGDYAMLANDPNQSYTMFSGTSSATPVVASCVIALLSRAKASNYDLSPTEIRTILTTTGIAQGGNTSTHIGPFPNMQAAFTFLDNYLLSTNKVDAIPMNVFPNPASNELFVTFPTDYSTNEISIYDAVGRQVYYQKNYISNSSINVSSFKSGMYILKMKSNNAEQSKKIVIK</sequence>
<dbReference type="InterPro" id="IPR050131">
    <property type="entry name" value="Peptidase_S8_subtilisin-like"/>
</dbReference>